<dbReference type="InterPro" id="IPR016064">
    <property type="entry name" value="NAD/diacylglycerol_kinase_sf"/>
</dbReference>
<evidence type="ECO:0000256" key="3">
    <source>
        <dbReference type="ARBA" id="ARBA00022857"/>
    </source>
</evidence>
<evidence type="ECO:0000313" key="6">
    <source>
        <dbReference type="EMBL" id="CAB4634332.1"/>
    </source>
</evidence>
<keyword evidence="1" id="KW-0808">Transferase</keyword>
<keyword evidence="2" id="KW-0418">Kinase</keyword>
<proteinExistence type="inferred from homology"/>
<evidence type="ECO:0000256" key="2">
    <source>
        <dbReference type="ARBA" id="ARBA00022777"/>
    </source>
</evidence>
<keyword evidence="4" id="KW-0520">NAD</keyword>
<accession>A0A6J6JBB9</accession>
<dbReference type="GO" id="GO:0006741">
    <property type="term" value="P:NADP+ biosynthetic process"/>
    <property type="evidence" value="ECO:0007669"/>
    <property type="project" value="InterPro"/>
</dbReference>
<keyword evidence="3" id="KW-0521">NADP</keyword>
<dbReference type="Pfam" id="PF20143">
    <property type="entry name" value="NAD_kinase_C"/>
    <property type="match status" value="1"/>
</dbReference>
<dbReference type="EMBL" id="CAEZVL010000130">
    <property type="protein sequence ID" value="CAB4634332.1"/>
    <property type="molecule type" value="Genomic_DNA"/>
</dbReference>
<dbReference type="Gene3D" id="3.40.50.10330">
    <property type="entry name" value="Probable inorganic polyphosphate/atp-NAD kinase, domain 1"/>
    <property type="match status" value="1"/>
</dbReference>
<dbReference type="SUPFAM" id="SSF111331">
    <property type="entry name" value="NAD kinase/diacylglycerol kinase-like"/>
    <property type="match status" value="1"/>
</dbReference>
<dbReference type="Gene3D" id="2.60.200.30">
    <property type="entry name" value="Probable inorganic polyphosphate/atp-NAD kinase, domain 2"/>
    <property type="match status" value="1"/>
</dbReference>
<dbReference type="AlphaFoldDB" id="A0A6J6JBB9"/>
<dbReference type="Pfam" id="PF01513">
    <property type="entry name" value="NAD_kinase"/>
    <property type="match status" value="1"/>
</dbReference>
<gene>
    <name evidence="5" type="ORF">UFOPK1820_01093</name>
    <name evidence="6" type="ORF">UFOPK1960_00879</name>
    <name evidence="7" type="ORF">UFOPK2921_01301</name>
    <name evidence="8" type="ORF">UFOPK4422_01165</name>
</gene>
<evidence type="ECO:0000313" key="7">
    <source>
        <dbReference type="EMBL" id="CAB4788743.1"/>
    </source>
</evidence>
<dbReference type="GO" id="GO:0019674">
    <property type="term" value="P:NAD+ metabolic process"/>
    <property type="evidence" value="ECO:0007669"/>
    <property type="project" value="InterPro"/>
</dbReference>
<evidence type="ECO:0000256" key="1">
    <source>
        <dbReference type="ARBA" id="ARBA00022679"/>
    </source>
</evidence>
<dbReference type="EMBL" id="CAEZZV010000203">
    <property type="protein sequence ID" value="CAB4788743.1"/>
    <property type="molecule type" value="Genomic_DNA"/>
</dbReference>
<protein>
    <submittedName>
        <fullName evidence="6">Unannotated protein</fullName>
    </submittedName>
</protein>
<dbReference type="GO" id="GO:0003951">
    <property type="term" value="F:NAD+ kinase activity"/>
    <property type="evidence" value="ECO:0007669"/>
    <property type="project" value="InterPro"/>
</dbReference>
<sequence length="290" mass="30890">MTSHASTHLKVVIVGHSERPEASMVARRAVEWLLAHDHQALACPDDADALGLADVTILDDPTPGADLVLSVGGDGTMLRCVTMLNGAQVPVLGINVGHLGYLAEVEPEQMLTSLERFCAGDYEIEKRLVLDVTGSNQDGAPVVWRALNEASIEKMHTGQTVRLAVSIDGVAFTTFQADGLLVATPTGSTAYSLSARGPVVSPTLEALLLTPLAPHMLFDRSLVLGPREVVRIEVVGPRPVGLAVDGQEVQILHAGESISCAASSQPALFVRMKPQRFHQILKSKFGLSDR</sequence>
<dbReference type="HAMAP" id="MF_00361">
    <property type="entry name" value="NAD_kinase"/>
    <property type="match status" value="1"/>
</dbReference>
<evidence type="ECO:0000313" key="8">
    <source>
        <dbReference type="EMBL" id="CAB5128382.1"/>
    </source>
</evidence>
<evidence type="ECO:0000313" key="5">
    <source>
        <dbReference type="EMBL" id="CAB4606589.1"/>
    </source>
</evidence>
<dbReference type="PANTHER" id="PTHR20275:SF0">
    <property type="entry name" value="NAD KINASE"/>
    <property type="match status" value="1"/>
</dbReference>
<reference evidence="6" key="1">
    <citation type="submission" date="2020-05" db="EMBL/GenBank/DDBJ databases">
        <authorList>
            <person name="Chiriac C."/>
            <person name="Salcher M."/>
            <person name="Ghai R."/>
            <person name="Kavagutti S V."/>
        </authorList>
    </citation>
    <scope>NUCLEOTIDE SEQUENCE</scope>
</reference>
<dbReference type="EMBL" id="CAFBRX010000125">
    <property type="protein sequence ID" value="CAB5128382.1"/>
    <property type="molecule type" value="Genomic_DNA"/>
</dbReference>
<dbReference type="EMBL" id="CAEZUK010000193">
    <property type="protein sequence ID" value="CAB4606589.1"/>
    <property type="molecule type" value="Genomic_DNA"/>
</dbReference>
<dbReference type="InterPro" id="IPR017438">
    <property type="entry name" value="ATP-NAD_kinase_N"/>
</dbReference>
<evidence type="ECO:0000256" key="4">
    <source>
        <dbReference type="ARBA" id="ARBA00023027"/>
    </source>
</evidence>
<organism evidence="6">
    <name type="scientific">freshwater metagenome</name>
    <dbReference type="NCBI Taxonomy" id="449393"/>
    <lineage>
        <taxon>unclassified sequences</taxon>
        <taxon>metagenomes</taxon>
        <taxon>ecological metagenomes</taxon>
    </lineage>
</organism>
<dbReference type="PANTHER" id="PTHR20275">
    <property type="entry name" value="NAD KINASE"/>
    <property type="match status" value="1"/>
</dbReference>
<dbReference type="InterPro" id="IPR017437">
    <property type="entry name" value="ATP-NAD_kinase_PpnK-typ_C"/>
</dbReference>
<name>A0A6J6JBB9_9ZZZZ</name>
<dbReference type="InterPro" id="IPR002504">
    <property type="entry name" value="NADK"/>
</dbReference>